<dbReference type="HAMAP" id="MF_00123">
    <property type="entry name" value="Arg_tRNA_synth"/>
    <property type="match status" value="1"/>
</dbReference>
<dbReference type="Proteomes" id="UP000176650">
    <property type="component" value="Unassembled WGS sequence"/>
</dbReference>
<name>A0A1F5BW38_9BACT</name>
<dbReference type="Gene3D" id="1.10.730.10">
    <property type="entry name" value="Isoleucyl-tRNA Synthetase, Domain 1"/>
    <property type="match status" value="1"/>
</dbReference>
<dbReference type="SMART" id="SM00836">
    <property type="entry name" value="DALR_1"/>
    <property type="match status" value="1"/>
</dbReference>
<feature type="short sequence motif" description="'HIGH' region" evidence="11">
    <location>
        <begin position="127"/>
        <end position="137"/>
    </location>
</feature>
<comment type="subcellular location">
    <subcellularLocation>
        <location evidence="1 11">Cytoplasm</location>
    </subcellularLocation>
</comment>
<keyword evidence="5 11" id="KW-0436">Ligase</keyword>
<evidence type="ECO:0000313" key="14">
    <source>
        <dbReference type="EMBL" id="OGD34822.1"/>
    </source>
</evidence>
<dbReference type="FunFam" id="1.10.730.10:FF:000006">
    <property type="entry name" value="Arginyl-tRNA synthetase 2, mitochondrial"/>
    <property type="match status" value="1"/>
</dbReference>
<comment type="subunit">
    <text evidence="3 11">Monomer.</text>
</comment>
<dbReference type="InterPro" id="IPR009080">
    <property type="entry name" value="tRNAsynth_Ia_anticodon-bd"/>
</dbReference>
<evidence type="ECO:0000256" key="8">
    <source>
        <dbReference type="ARBA" id="ARBA00022917"/>
    </source>
</evidence>
<dbReference type="InterPro" id="IPR036695">
    <property type="entry name" value="Arg-tRNA-synth_N_sf"/>
</dbReference>
<dbReference type="CDD" id="cd07956">
    <property type="entry name" value="Anticodon_Ia_Arg"/>
    <property type="match status" value="1"/>
</dbReference>
<keyword evidence="4 11" id="KW-0963">Cytoplasm</keyword>
<dbReference type="PANTHER" id="PTHR11956:SF5">
    <property type="entry name" value="ARGININE--TRNA LIGASE, CYTOPLASMIC"/>
    <property type="match status" value="1"/>
</dbReference>
<dbReference type="FunFam" id="3.40.50.620:FF:000116">
    <property type="entry name" value="Arginine--tRNA ligase"/>
    <property type="match status" value="1"/>
</dbReference>
<evidence type="ECO:0000256" key="12">
    <source>
        <dbReference type="RuleBase" id="RU363038"/>
    </source>
</evidence>
<dbReference type="InterPro" id="IPR035684">
    <property type="entry name" value="ArgRS_core"/>
</dbReference>
<keyword evidence="8 11" id="KW-0648">Protein biosynthesis</keyword>
<dbReference type="InterPro" id="IPR008909">
    <property type="entry name" value="DALR_anticod-bd"/>
</dbReference>
<organism evidence="14 15">
    <name type="scientific">Candidatus Azambacteria bacterium RIFCSPLOWO2_01_FULL_46_25</name>
    <dbReference type="NCBI Taxonomy" id="1797298"/>
    <lineage>
        <taxon>Bacteria</taxon>
        <taxon>Candidatus Azamiibacteriota</taxon>
    </lineage>
</organism>
<dbReference type="EMBL" id="MEYS01000001">
    <property type="protein sequence ID" value="OGD34822.1"/>
    <property type="molecule type" value="Genomic_DNA"/>
</dbReference>
<sequence length="577" mass="64354">MARKKAEKGRARPPYEEYALVKVKRGVEALGLKPQYPPEEADADIAVPFFEIAKARRENPAGAAQEGAKKLAPLGKSVANAGGYVNIRLDIVRHAHDVLRQVGECGDAYGASYDGAGKTTVIEYSAPNIAKPMGVGHLRSTIIGESLKRIYEFQGYTVVGINHLGDFGTQFGKLLVAYFAWRDEQKFKENPVAEMLRLYVKFHEEAKNDEMLQDKGREMFRKLEQGDPELVKIWLEFCVISVADFQKIYDALGITIDLTLGESFYETLLEGAATKLLDKKIAVKNEDGSVAVNFPDNPPAGGLPSFLLKKKDGSSLYALRDIAAAEFRVKEFSPARIIYVVGSEQTLHFRQVFAALESLEYDRELFHHDAFGMVSLPEGKMSTREGRVIFLEDLLAEAEVRAKKIIAEKNPELSAQEQDERAQHIGVSAVMYNDLSQSREKNITFTWDKALSLDGNSAPYLLYGYARAKSILEKAGEEVDLKNIKDIIIETEREKKLVRLFARFPEVAKQACADDAPHHIAVYLNALVQEFGRFYNEDPVLKAEGAVRVSRLALVKATAQVIKNGLHLLGIKTLERI</sequence>
<dbReference type="STRING" id="1797298.A2988_02725"/>
<evidence type="ECO:0000256" key="9">
    <source>
        <dbReference type="ARBA" id="ARBA00023146"/>
    </source>
</evidence>
<proteinExistence type="inferred from homology"/>
<dbReference type="SUPFAM" id="SSF52374">
    <property type="entry name" value="Nucleotidylyl transferase"/>
    <property type="match status" value="1"/>
</dbReference>
<dbReference type="Pfam" id="PF05746">
    <property type="entry name" value="DALR_1"/>
    <property type="match status" value="1"/>
</dbReference>
<dbReference type="GO" id="GO:0006420">
    <property type="term" value="P:arginyl-tRNA aminoacylation"/>
    <property type="evidence" value="ECO:0007669"/>
    <property type="project" value="UniProtKB-UniRule"/>
</dbReference>
<comment type="catalytic activity">
    <reaction evidence="10 11">
        <text>tRNA(Arg) + L-arginine + ATP = L-arginyl-tRNA(Arg) + AMP + diphosphate</text>
        <dbReference type="Rhea" id="RHEA:20301"/>
        <dbReference type="Rhea" id="RHEA-COMP:9658"/>
        <dbReference type="Rhea" id="RHEA-COMP:9673"/>
        <dbReference type="ChEBI" id="CHEBI:30616"/>
        <dbReference type="ChEBI" id="CHEBI:32682"/>
        <dbReference type="ChEBI" id="CHEBI:33019"/>
        <dbReference type="ChEBI" id="CHEBI:78442"/>
        <dbReference type="ChEBI" id="CHEBI:78513"/>
        <dbReference type="ChEBI" id="CHEBI:456215"/>
        <dbReference type="EC" id="6.1.1.19"/>
    </reaction>
</comment>
<dbReference type="EC" id="6.1.1.19" evidence="11"/>
<dbReference type="GO" id="GO:0005524">
    <property type="term" value="F:ATP binding"/>
    <property type="evidence" value="ECO:0007669"/>
    <property type="project" value="UniProtKB-UniRule"/>
</dbReference>
<keyword evidence="6 11" id="KW-0547">Nucleotide-binding</keyword>
<comment type="caution">
    <text evidence="14">The sequence shown here is derived from an EMBL/GenBank/DDBJ whole genome shotgun (WGS) entry which is preliminary data.</text>
</comment>
<dbReference type="PANTHER" id="PTHR11956">
    <property type="entry name" value="ARGINYL-TRNA SYNTHETASE"/>
    <property type="match status" value="1"/>
</dbReference>
<keyword evidence="9 11" id="KW-0030">Aminoacyl-tRNA synthetase</keyword>
<dbReference type="Pfam" id="PF00750">
    <property type="entry name" value="tRNA-synt_1d"/>
    <property type="match status" value="1"/>
</dbReference>
<evidence type="ECO:0000256" key="3">
    <source>
        <dbReference type="ARBA" id="ARBA00011245"/>
    </source>
</evidence>
<evidence type="ECO:0000256" key="7">
    <source>
        <dbReference type="ARBA" id="ARBA00022840"/>
    </source>
</evidence>
<dbReference type="SUPFAM" id="SSF47323">
    <property type="entry name" value="Anticodon-binding domain of a subclass of class I aminoacyl-tRNA synthetases"/>
    <property type="match status" value="1"/>
</dbReference>
<evidence type="ECO:0000259" key="13">
    <source>
        <dbReference type="SMART" id="SM00836"/>
    </source>
</evidence>
<dbReference type="InterPro" id="IPR014729">
    <property type="entry name" value="Rossmann-like_a/b/a_fold"/>
</dbReference>
<evidence type="ECO:0000256" key="4">
    <source>
        <dbReference type="ARBA" id="ARBA00022490"/>
    </source>
</evidence>
<evidence type="ECO:0000256" key="10">
    <source>
        <dbReference type="ARBA" id="ARBA00049339"/>
    </source>
</evidence>
<dbReference type="AlphaFoldDB" id="A0A1F5BW38"/>
<feature type="domain" description="DALR anticodon binding" evidence="13">
    <location>
        <begin position="461"/>
        <end position="577"/>
    </location>
</feature>
<dbReference type="GO" id="GO:0005737">
    <property type="term" value="C:cytoplasm"/>
    <property type="evidence" value="ECO:0007669"/>
    <property type="project" value="UniProtKB-SubCell"/>
</dbReference>
<dbReference type="GO" id="GO:0004814">
    <property type="term" value="F:arginine-tRNA ligase activity"/>
    <property type="evidence" value="ECO:0007669"/>
    <property type="project" value="UniProtKB-UniRule"/>
</dbReference>
<evidence type="ECO:0000256" key="11">
    <source>
        <dbReference type="HAMAP-Rule" id="MF_00123"/>
    </source>
</evidence>
<gene>
    <name evidence="11" type="primary">argS</name>
    <name evidence="14" type="ORF">A2988_02725</name>
</gene>
<dbReference type="SUPFAM" id="SSF55190">
    <property type="entry name" value="Arginyl-tRNA synthetase (ArgRS), N-terminal 'additional' domain"/>
    <property type="match status" value="1"/>
</dbReference>
<evidence type="ECO:0000313" key="15">
    <source>
        <dbReference type="Proteomes" id="UP000176650"/>
    </source>
</evidence>
<dbReference type="NCBIfam" id="TIGR00456">
    <property type="entry name" value="argS"/>
    <property type="match status" value="1"/>
</dbReference>
<accession>A0A1F5BW38</accession>
<keyword evidence="7 11" id="KW-0067">ATP-binding</keyword>
<dbReference type="InterPro" id="IPR001278">
    <property type="entry name" value="Arg-tRNA-ligase"/>
</dbReference>
<evidence type="ECO:0000256" key="6">
    <source>
        <dbReference type="ARBA" id="ARBA00022741"/>
    </source>
</evidence>
<evidence type="ECO:0000256" key="2">
    <source>
        <dbReference type="ARBA" id="ARBA00005594"/>
    </source>
</evidence>
<protein>
    <recommendedName>
        <fullName evidence="11">Arginine--tRNA ligase</fullName>
        <ecNumber evidence="11">6.1.1.19</ecNumber>
    </recommendedName>
    <alternativeName>
        <fullName evidence="11">Arginyl-tRNA synthetase</fullName>
        <shortName evidence="11">ArgRS</shortName>
    </alternativeName>
</protein>
<dbReference type="PRINTS" id="PR01038">
    <property type="entry name" value="TRNASYNTHARG"/>
</dbReference>
<reference evidence="14 15" key="1">
    <citation type="journal article" date="2016" name="Nat. Commun.">
        <title>Thousands of microbial genomes shed light on interconnected biogeochemical processes in an aquifer system.</title>
        <authorList>
            <person name="Anantharaman K."/>
            <person name="Brown C.T."/>
            <person name="Hug L.A."/>
            <person name="Sharon I."/>
            <person name="Castelle C.J."/>
            <person name="Probst A.J."/>
            <person name="Thomas B.C."/>
            <person name="Singh A."/>
            <person name="Wilkins M.J."/>
            <person name="Karaoz U."/>
            <person name="Brodie E.L."/>
            <person name="Williams K.H."/>
            <person name="Hubbard S.S."/>
            <person name="Banfield J.F."/>
        </authorList>
    </citation>
    <scope>NUCLEOTIDE SEQUENCE [LARGE SCALE GENOMIC DNA]</scope>
</reference>
<dbReference type="Gene3D" id="3.40.50.620">
    <property type="entry name" value="HUPs"/>
    <property type="match status" value="1"/>
</dbReference>
<evidence type="ECO:0000256" key="5">
    <source>
        <dbReference type="ARBA" id="ARBA00022598"/>
    </source>
</evidence>
<evidence type="ECO:0000256" key="1">
    <source>
        <dbReference type="ARBA" id="ARBA00004496"/>
    </source>
</evidence>
<dbReference type="Gene3D" id="3.30.1360.70">
    <property type="entry name" value="Arginyl tRNA synthetase N-terminal domain"/>
    <property type="match status" value="1"/>
</dbReference>
<comment type="similarity">
    <text evidence="2 11 12">Belongs to the class-I aminoacyl-tRNA synthetase family.</text>
</comment>